<evidence type="ECO:0000256" key="4">
    <source>
        <dbReference type="ARBA" id="ARBA00022837"/>
    </source>
</evidence>
<evidence type="ECO:0000259" key="7">
    <source>
        <dbReference type="Pfam" id="PF08401"/>
    </source>
</evidence>
<gene>
    <name evidence="10" type="ORF">NCTC11391_01949</name>
</gene>
<feature type="compositionally biased region" description="Basic and acidic residues" evidence="6">
    <location>
        <begin position="1058"/>
        <end position="1073"/>
    </location>
</feature>
<evidence type="ECO:0000256" key="1">
    <source>
        <dbReference type="ARBA" id="ARBA00004613"/>
    </source>
</evidence>
<evidence type="ECO:0000256" key="6">
    <source>
        <dbReference type="SAM" id="MobiDB-lite"/>
    </source>
</evidence>
<dbReference type="PANTHER" id="PTHR37467">
    <property type="entry name" value="EXPORTED CALCIUM-BINDING GLYCOPROTEIN-RELATED"/>
    <property type="match status" value="1"/>
</dbReference>
<name>A0A380JFL2_STRDO</name>
<dbReference type="GO" id="GO:0003697">
    <property type="term" value="F:single-stranded DNA binding"/>
    <property type="evidence" value="ECO:0007669"/>
    <property type="project" value="InterPro"/>
</dbReference>
<dbReference type="Pfam" id="PF18813">
    <property type="entry name" value="PBECR4"/>
    <property type="match status" value="1"/>
</dbReference>
<dbReference type="OrthoDB" id="9803716at2"/>
<comment type="subcellular location">
    <subcellularLocation>
        <location evidence="1">Secreted</location>
    </subcellularLocation>
</comment>
<dbReference type="InterPro" id="IPR041420">
    <property type="entry name" value="PBECR4"/>
</dbReference>
<evidence type="ECO:0000256" key="2">
    <source>
        <dbReference type="ARBA" id="ARBA00022525"/>
    </source>
</evidence>
<feature type="domain" description="N-terminal" evidence="7">
    <location>
        <begin position="1157"/>
        <end position="1239"/>
    </location>
</feature>
<keyword evidence="4" id="KW-0106">Calcium</keyword>
<feature type="region of interest" description="Disordered" evidence="6">
    <location>
        <begin position="768"/>
        <end position="813"/>
    </location>
</feature>
<proteinExistence type="predicted"/>
<reference evidence="10 11" key="1">
    <citation type="submission" date="2018-06" db="EMBL/GenBank/DDBJ databases">
        <authorList>
            <consortium name="Pathogen Informatics"/>
            <person name="Doyle S."/>
        </authorList>
    </citation>
    <scope>NUCLEOTIDE SEQUENCE [LARGE SCALE GENOMIC DNA]</scope>
    <source>
        <strain evidence="11">NCTC 11391</strain>
    </source>
</reference>
<evidence type="ECO:0000259" key="8">
    <source>
        <dbReference type="Pfam" id="PF18813"/>
    </source>
</evidence>
<evidence type="ECO:0000256" key="5">
    <source>
        <dbReference type="SAM" id="Coils"/>
    </source>
</evidence>
<dbReference type="Pfam" id="PF18884">
    <property type="entry name" value="TSP3_bac"/>
    <property type="match status" value="2"/>
</dbReference>
<keyword evidence="3" id="KW-0732">Signal</keyword>
<feature type="domain" description="Phage-Barnase-EndoU-ColicinE5/D-RelE like nuclease 4" evidence="8">
    <location>
        <begin position="853"/>
        <end position="1027"/>
    </location>
</feature>
<dbReference type="InterPro" id="IPR059100">
    <property type="entry name" value="TSP3_bac"/>
</dbReference>
<dbReference type="InterPro" id="IPR013610">
    <property type="entry name" value="ArdC_N"/>
</dbReference>
<dbReference type="PANTHER" id="PTHR37467:SF1">
    <property type="entry name" value="EXPORTED CALCIUM-BINDING GLYCOPROTEIN"/>
    <property type="match status" value="1"/>
</dbReference>
<feature type="region of interest" description="Disordered" evidence="6">
    <location>
        <begin position="1456"/>
        <end position="1482"/>
    </location>
</feature>
<keyword evidence="2" id="KW-0964">Secreted</keyword>
<dbReference type="SUPFAM" id="SSF57783">
    <property type="entry name" value="Zinc beta-ribbon"/>
    <property type="match status" value="1"/>
</dbReference>
<feature type="domain" description="Large polyvalent protein associated" evidence="9">
    <location>
        <begin position="586"/>
        <end position="668"/>
    </location>
</feature>
<dbReference type="RefSeq" id="WP_115325149.1">
    <property type="nucleotide sequence ID" value="NZ_UHFA01000002.1"/>
</dbReference>
<dbReference type="Proteomes" id="UP000254082">
    <property type="component" value="Unassembled WGS sequence"/>
</dbReference>
<evidence type="ECO:0000313" key="10">
    <source>
        <dbReference type="EMBL" id="SUN37165.1"/>
    </source>
</evidence>
<evidence type="ECO:0000313" key="11">
    <source>
        <dbReference type="Proteomes" id="UP000254082"/>
    </source>
</evidence>
<dbReference type="Pfam" id="PF13155">
    <property type="entry name" value="Toprim_2"/>
    <property type="match status" value="1"/>
</dbReference>
<dbReference type="InterPro" id="IPR041045">
    <property type="entry name" value="LPD25"/>
</dbReference>
<dbReference type="Pfam" id="PF18840">
    <property type="entry name" value="LPD25"/>
    <property type="match status" value="1"/>
</dbReference>
<keyword evidence="11" id="KW-1185">Reference proteome</keyword>
<dbReference type="Pfam" id="PF08401">
    <property type="entry name" value="ArdcN"/>
    <property type="match status" value="1"/>
</dbReference>
<dbReference type="EMBL" id="UHFA01000002">
    <property type="protein sequence ID" value="SUN37165.1"/>
    <property type="molecule type" value="Genomic_DNA"/>
</dbReference>
<evidence type="ECO:0000256" key="3">
    <source>
        <dbReference type="ARBA" id="ARBA00022729"/>
    </source>
</evidence>
<sequence length="1482" mass="168844">MAEATQERKALLANQFQERLKQYTSMDIVAVAQGLGLDLQQKGNYYVWKEHDSFQINPRMNRFMWWSRDTGGNTINLVQIIRKEQTGEEISFKQATDYLRTGNFNTIEVQPLPKAEPFSYYLAKAESQDLSRTRAYLKNKRGLSDETIDFFIQSGNLAQANFINYQADNLSEPVIVFKAKALDGKLVGASLQGIENHPDIHERGHLKQIMKRSDGLSGFSIDVGQPKRLVFAEAPIDLMSYYEVHKDDLQDVRLVAMDGLKKGTISHYTLDLLTDGKASHSLNRLQLRTNLDELVNLTTTFKDGKNANLITLAVDNDEAGRKFIDKLKADGIPVVSDLPPVKEGQEKMDWNDFLKQEKSEPSLDNSRLAQARRKLERLEGEQSQAIQKVFDHYKQTSGQPMNDKRGGDAFFRKADRLDGRVVAKNQEIEQQRERVERLEERARNKELGLNRQGTGLEMSVRNIPRIREEIEKSKKGESVYTKATIKRYEKELERLEAIASRNDQVTLSPTAQALVEAGELNQWQKQPTTYFVKGLRKVALEMDESGNLVPSQKYRPKTDKERERVEELLQQLKLAEKGLETMAEPSKALQVLFDFSENPTLTNYYHEGDVIPYQEFTQTLLAQNAAQSLAEGYDKTYFYLLDETGERLTDQLRYDVGSEKEGLVKGLSLDRLLLKDYLTLAQITEENPILSQATSANPFEEQFNQELAENARPLYGNPVTGEVHETIQGAQEDMAFLDVNGYPHETEKEALEAPREKISEEEIDLVRDQKKTLNKSQESSDAGEFHRTSDYSEELSSSRTASQPVTDPPQPDFPAIAQLNFTIKNENVQTRKPGYKGIDAKELRRLNRFAPTLQTTAQWYLREIADSKLSYFISDEKGNSEVVQMEFRKNNFAHLAGVSPVDRNMTEALEDFAYGRGDYDAILISEASRDKMKVLPMLPEIIETGTFVFNDLSDVEKLHNIDMSKAITPEDSDLLVLFRNTEDALIPASVMRIKGQLGEELERLDKQTVLGVYRERNGQLEQLAINDTYVKDNGKEMMTILQENQALEHQALIQEEMRRETDRQRELRTRDSDGDGLTDEEELARGTNPYSADTDGDGITDGQEVAQGTDPLDANSNVYADEKKRQAGETKRDMAITELIKTHQLEELNHKLDDVRQGYFEPENFKNYLNAMENLDHYSARNLELIMAQYPQATRLKPYHGWKKIGGQVQKGEKAIYITAPNVKKLLDKDGQPKLDPKTGEVMTRTWFKTEKLFDISQTKGADLSQIPSKQWQPKNREDYNNIYRILKETAHDKGLKIDCKDLANGKKSQLDLEKQTIYFQKGQSKPNDVLGQIVYQMAKSDVARSNQKKAFEGEHPKFNASLQAEAVGYLVSHRLGLSQEENYHFSSLKDLQRNPEGLKNFELQLATIQKQATKLMGQIEEKLGKYQVKDKSLSEGQTLKPKDVFSQSLAEAKAETAEKLATKSDKSEDLNDSKKEDRTLK</sequence>
<dbReference type="Gene3D" id="3.40.1360.10">
    <property type="match status" value="1"/>
</dbReference>
<feature type="region of interest" description="Disordered" evidence="6">
    <location>
        <begin position="1058"/>
        <end position="1116"/>
    </location>
</feature>
<protein>
    <submittedName>
        <fullName evidence="10">Putative conjugative transposon membrane protein</fullName>
    </submittedName>
</protein>
<dbReference type="InterPro" id="IPR053180">
    <property type="entry name" value="Ca-binding_acidic-repeat"/>
</dbReference>
<feature type="coiled-coil region" evidence="5">
    <location>
        <begin position="414"/>
        <end position="448"/>
    </location>
</feature>
<organism evidence="10 11">
    <name type="scientific">Streptococcus downei MFe28</name>
    <dbReference type="NCBI Taxonomy" id="764290"/>
    <lineage>
        <taxon>Bacteria</taxon>
        <taxon>Bacillati</taxon>
        <taxon>Bacillota</taxon>
        <taxon>Bacilli</taxon>
        <taxon>Lactobacillales</taxon>
        <taxon>Streptococcaceae</taxon>
        <taxon>Streptococcus</taxon>
    </lineage>
</organism>
<feature type="compositionally biased region" description="Polar residues" evidence="6">
    <location>
        <begin position="794"/>
        <end position="805"/>
    </location>
</feature>
<evidence type="ECO:0000259" key="9">
    <source>
        <dbReference type="Pfam" id="PF18840"/>
    </source>
</evidence>
<accession>A0A380JFL2</accession>
<keyword evidence="5" id="KW-0175">Coiled coil</keyword>